<feature type="signal peptide" evidence="1">
    <location>
        <begin position="1"/>
        <end position="20"/>
    </location>
</feature>
<dbReference type="RefSeq" id="WP_110827228.1">
    <property type="nucleotide sequence ID" value="NZ_QKLU01000001.1"/>
</dbReference>
<protein>
    <submittedName>
        <fullName evidence="2">Putative PepSY-like beta-lactamase-inhibitor</fullName>
    </submittedName>
</protein>
<proteinExistence type="predicted"/>
<organism evidence="2 3">
    <name type="scientific">Pedobacter nutrimenti</name>
    <dbReference type="NCBI Taxonomy" id="1241337"/>
    <lineage>
        <taxon>Bacteria</taxon>
        <taxon>Pseudomonadati</taxon>
        <taxon>Bacteroidota</taxon>
        <taxon>Sphingobacteriia</taxon>
        <taxon>Sphingobacteriales</taxon>
        <taxon>Sphingobacteriaceae</taxon>
        <taxon>Pedobacter</taxon>
    </lineage>
</organism>
<gene>
    <name evidence="2" type="ORF">B0O44_101638</name>
</gene>
<evidence type="ECO:0000313" key="3">
    <source>
        <dbReference type="Proteomes" id="UP000248198"/>
    </source>
</evidence>
<dbReference type="AlphaFoldDB" id="A0A318UQ00"/>
<reference evidence="2 3" key="1">
    <citation type="submission" date="2018-06" db="EMBL/GenBank/DDBJ databases">
        <title>Genomic Encyclopedia of Archaeal and Bacterial Type Strains, Phase II (KMG-II): from individual species to whole genera.</title>
        <authorList>
            <person name="Goeker M."/>
        </authorList>
    </citation>
    <scope>NUCLEOTIDE SEQUENCE [LARGE SCALE GENOMIC DNA]</scope>
    <source>
        <strain evidence="2 3">DSM 27372</strain>
    </source>
</reference>
<evidence type="ECO:0000256" key="1">
    <source>
        <dbReference type="SAM" id="SignalP"/>
    </source>
</evidence>
<dbReference type="SUPFAM" id="SSF160574">
    <property type="entry name" value="BT0923-like"/>
    <property type="match status" value="1"/>
</dbReference>
<dbReference type="EMBL" id="QKLU01000001">
    <property type="protein sequence ID" value="PYF77158.1"/>
    <property type="molecule type" value="Genomic_DNA"/>
</dbReference>
<keyword evidence="1" id="KW-0732">Signal</keyword>
<keyword evidence="3" id="KW-1185">Reference proteome</keyword>
<dbReference type="OrthoDB" id="1121502at2"/>
<dbReference type="Proteomes" id="UP000248198">
    <property type="component" value="Unassembled WGS sequence"/>
</dbReference>
<feature type="chain" id="PRO_5016308311" evidence="1">
    <location>
        <begin position="21"/>
        <end position="140"/>
    </location>
</feature>
<name>A0A318UQ00_9SPHI</name>
<comment type="caution">
    <text evidence="2">The sequence shown here is derived from an EMBL/GenBank/DDBJ whole genome shotgun (WGS) entry which is preliminary data.</text>
</comment>
<sequence length="140" mass="15300">MKKIVLLIAAFAGTISFVSAQKLPSSKVPAEVKNAFGKAHPEIKSVNWEKEKDYFEAGFELRGHKISEVYTAKGVLLETETTIKVSELPVEVTTYVSGHYKGAAVKEAAKIVKADGTIRYEAEVKGKDLIFDAKGNLVKN</sequence>
<accession>A0A318UQ00</accession>
<evidence type="ECO:0000313" key="2">
    <source>
        <dbReference type="EMBL" id="PYF77158.1"/>
    </source>
</evidence>
<dbReference type="Gene3D" id="3.10.450.360">
    <property type="match status" value="1"/>
</dbReference>